<evidence type="ECO:0000313" key="1">
    <source>
        <dbReference type="Proteomes" id="UP000887579"/>
    </source>
</evidence>
<sequence>MDKMEKRMLETEIELLKMENEHLKFQICEILKKNEDSRLPDLKETDNFEAKMEALKSAAKRVDELVTKSKKARKSSI</sequence>
<name>A0AC34F6N2_9BILA</name>
<proteinExistence type="predicted"/>
<accession>A0AC34F6N2</accession>
<organism evidence="1 2">
    <name type="scientific">Panagrolaimus sp. ES5</name>
    <dbReference type="NCBI Taxonomy" id="591445"/>
    <lineage>
        <taxon>Eukaryota</taxon>
        <taxon>Metazoa</taxon>
        <taxon>Ecdysozoa</taxon>
        <taxon>Nematoda</taxon>
        <taxon>Chromadorea</taxon>
        <taxon>Rhabditida</taxon>
        <taxon>Tylenchina</taxon>
        <taxon>Panagrolaimomorpha</taxon>
        <taxon>Panagrolaimoidea</taxon>
        <taxon>Panagrolaimidae</taxon>
        <taxon>Panagrolaimus</taxon>
    </lineage>
</organism>
<reference evidence="2" key="1">
    <citation type="submission" date="2022-11" db="UniProtKB">
        <authorList>
            <consortium name="WormBaseParasite"/>
        </authorList>
    </citation>
    <scope>IDENTIFICATION</scope>
</reference>
<evidence type="ECO:0000313" key="2">
    <source>
        <dbReference type="WBParaSite" id="ES5_v2.g12622.t1"/>
    </source>
</evidence>
<dbReference type="WBParaSite" id="ES5_v2.g12622.t1">
    <property type="protein sequence ID" value="ES5_v2.g12622.t1"/>
    <property type="gene ID" value="ES5_v2.g12622"/>
</dbReference>
<protein>
    <submittedName>
        <fullName evidence="2">Uncharacterized protein</fullName>
    </submittedName>
</protein>
<dbReference type="Proteomes" id="UP000887579">
    <property type="component" value="Unplaced"/>
</dbReference>